<evidence type="ECO:0000256" key="1">
    <source>
        <dbReference type="SAM" id="Phobius"/>
    </source>
</evidence>
<reference evidence="3" key="1">
    <citation type="submission" date="2017-11" db="EMBL/GenBank/DDBJ databases">
        <title>Complete Genome Sequence of Kyrpidia sp. Strain EA-1, a thermophilic, hydrogen-oxidizing Bacterium, isolated from the Azores.</title>
        <authorList>
            <person name="Reiner J.E."/>
            <person name="Lapp C.J."/>
            <person name="Bunk B."/>
            <person name="Gescher J."/>
        </authorList>
    </citation>
    <scope>NUCLEOTIDE SEQUENCE [LARGE SCALE GENOMIC DNA]</scope>
    <source>
        <strain evidence="3">EA-1</strain>
    </source>
</reference>
<keyword evidence="1" id="KW-0812">Transmembrane</keyword>
<dbReference type="AlphaFoldDB" id="A0A2K8N9N2"/>
<dbReference type="KEGG" id="kyr:CVV65_13555"/>
<evidence type="ECO:0000313" key="2">
    <source>
        <dbReference type="EMBL" id="ATY85825.1"/>
    </source>
</evidence>
<organism evidence="2 3">
    <name type="scientific">Kyrpidia spormannii</name>
    <dbReference type="NCBI Taxonomy" id="2055160"/>
    <lineage>
        <taxon>Bacteria</taxon>
        <taxon>Bacillati</taxon>
        <taxon>Bacillota</taxon>
        <taxon>Bacilli</taxon>
        <taxon>Bacillales</taxon>
        <taxon>Alicyclobacillaceae</taxon>
        <taxon>Kyrpidia</taxon>
    </lineage>
</organism>
<evidence type="ECO:0000313" key="3">
    <source>
        <dbReference type="Proteomes" id="UP000231932"/>
    </source>
</evidence>
<feature type="transmembrane region" description="Helical" evidence="1">
    <location>
        <begin position="13"/>
        <end position="33"/>
    </location>
</feature>
<sequence>MDDFILWSHTADVIYIILFALALYLMFETPIILGRKRKMSKGRLAKALGFLGVESLEQNSFEIAHDDSKTWYITILPEGDYALWNNKETDPNLVMYFDTPDEVIEYLHRWKKENDPMDHLIIESMYKK</sequence>
<keyword evidence="1" id="KW-0472">Membrane</keyword>
<keyword evidence="3" id="KW-1185">Reference proteome</keyword>
<accession>A0A2K8N9N2</accession>
<dbReference type="Proteomes" id="UP000231932">
    <property type="component" value="Chromosome"/>
</dbReference>
<name>A0A2K8N9N2_9BACL</name>
<proteinExistence type="predicted"/>
<protein>
    <submittedName>
        <fullName evidence="2">Uncharacterized protein</fullName>
    </submittedName>
</protein>
<keyword evidence="1" id="KW-1133">Transmembrane helix</keyword>
<gene>
    <name evidence="2" type="ORF">CVV65_13555</name>
</gene>
<dbReference type="EMBL" id="CP024955">
    <property type="protein sequence ID" value="ATY85825.1"/>
    <property type="molecule type" value="Genomic_DNA"/>
</dbReference>